<evidence type="ECO:0000313" key="3">
    <source>
        <dbReference type="Proteomes" id="UP000005270"/>
    </source>
</evidence>
<protein>
    <submittedName>
        <fullName evidence="2">Uncharacterized protein</fullName>
    </submittedName>
</protein>
<keyword evidence="1" id="KW-0812">Transmembrane</keyword>
<evidence type="ECO:0000256" key="1">
    <source>
        <dbReference type="SAM" id="Phobius"/>
    </source>
</evidence>
<dbReference type="Proteomes" id="UP000005270">
    <property type="component" value="Chromosome"/>
</dbReference>
<gene>
    <name evidence="2" type="ordered locus">TCELL_0975</name>
</gene>
<dbReference type="HOGENOM" id="CLU_1615390_0_0_2"/>
<dbReference type="GeneID" id="13013294"/>
<keyword evidence="1" id="KW-1133">Transmembrane helix</keyword>
<reference evidence="2 3" key="1">
    <citation type="journal article" date="2012" name="J. Bacteriol.">
        <title>Complete genome sequence of the hyperthermophilic cellulolytic Crenarchaeon 'Thermogladius cellulolyticus' 1633.</title>
        <authorList>
            <person name="Mardanov A.V."/>
            <person name="Kochetkova T.V."/>
            <person name="Beletsky A.V."/>
            <person name="Bonch-Osmolovskaya E.A."/>
            <person name="Ravin N.V."/>
            <person name="Skryabin K.G."/>
        </authorList>
    </citation>
    <scope>NUCLEOTIDE SEQUENCE [LARGE SCALE GENOMIC DNA]</scope>
    <source>
        <strain evidence="3">DSM 22663 / VKM B-2946 / 1633</strain>
    </source>
</reference>
<organism evidence="2 3">
    <name type="scientific">Thermogladius calderae (strain DSM 22663 / VKM B-2946 / 1633)</name>
    <dbReference type="NCBI Taxonomy" id="1184251"/>
    <lineage>
        <taxon>Archaea</taxon>
        <taxon>Thermoproteota</taxon>
        <taxon>Thermoprotei</taxon>
        <taxon>Desulfurococcales</taxon>
        <taxon>Desulfurococcaceae</taxon>
        <taxon>Thermogladius</taxon>
    </lineage>
</organism>
<proteinExistence type="predicted"/>
<dbReference type="KEGG" id="thg:TCELL_0975"/>
<evidence type="ECO:0000313" key="2">
    <source>
        <dbReference type="EMBL" id="AFK51398.1"/>
    </source>
</evidence>
<dbReference type="InParanoid" id="I3TF60"/>
<feature type="transmembrane region" description="Helical" evidence="1">
    <location>
        <begin position="39"/>
        <end position="62"/>
    </location>
</feature>
<keyword evidence="3" id="KW-1185">Reference proteome</keyword>
<accession>I3TF60</accession>
<name>I3TF60_THEC1</name>
<dbReference type="RefSeq" id="WP_014737648.1">
    <property type="nucleotide sequence ID" value="NC_017954.1"/>
</dbReference>
<dbReference type="EMBL" id="CP003531">
    <property type="protein sequence ID" value="AFK51398.1"/>
    <property type="molecule type" value="Genomic_DNA"/>
</dbReference>
<sequence>MGAYIVHKAYAFSMVVLGSLLLVYVFFMLNVIITVFGPLNFIVFLLLIFTALFGFILFVLLFREPVVVAVLYGRLEVVMGFLRRKRLVLTRGDIRTINAFQILADVVWGLGLISKTTFTCHGCAYVVVETVDGRTLEFVLRSVEFYEFVEAVKSELGLEVNYEF</sequence>
<keyword evidence="1" id="KW-0472">Membrane</keyword>
<feature type="transmembrane region" description="Helical" evidence="1">
    <location>
        <begin position="12"/>
        <end position="33"/>
    </location>
</feature>
<dbReference type="AlphaFoldDB" id="I3TF60"/>